<evidence type="ECO:0000259" key="2">
    <source>
        <dbReference type="Pfam" id="PF01425"/>
    </source>
</evidence>
<dbReference type="InterPro" id="IPR036928">
    <property type="entry name" value="AS_sf"/>
</dbReference>
<dbReference type="SUPFAM" id="SSF75304">
    <property type="entry name" value="Amidase signature (AS) enzymes"/>
    <property type="match status" value="1"/>
</dbReference>
<dbReference type="InterPro" id="IPR023631">
    <property type="entry name" value="Amidase_dom"/>
</dbReference>
<name>A0A9X7VYT2_9BACL</name>
<dbReference type="AlphaFoldDB" id="A0A9X7VYT2"/>
<gene>
    <name evidence="3" type="ORF">JZ786_23270</name>
</gene>
<dbReference type="InterPro" id="IPR000120">
    <property type="entry name" value="Amidase"/>
</dbReference>
<dbReference type="Gene3D" id="3.90.1300.10">
    <property type="entry name" value="Amidase signature (AS) domain"/>
    <property type="match status" value="1"/>
</dbReference>
<feature type="compositionally biased region" description="Polar residues" evidence="1">
    <location>
        <begin position="65"/>
        <end position="82"/>
    </location>
</feature>
<proteinExistence type="predicted"/>
<dbReference type="InterPro" id="IPR020556">
    <property type="entry name" value="Amidase_CS"/>
</dbReference>
<organism evidence="3 4">
    <name type="scientific">Alicyclobacillus mengziensis</name>
    <dbReference type="NCBI Taxonomy" id="2931921"/>
    <lineage>
        <taxon>Bacteria</taxon>
        <taxon>Bacillati</taxon>
        <taxon>Bacillota</taxon>
        <taxon>Bacilli</taxon>
        <taxon>Bacillales</taxon>
        <taxon>Alicyclobacillaceae</taxon>
        <taxon>Alicyclobacillus</taxon>
    </lineage>
</organism>
<accession>A0A9X7VYT2</accession>
<reference evidence="3 4" key="1">
    <citation type="submission" date="2021-02" db="EMBL/GenBank/DDBJ databases">
        <title>Alicyclobacillus curvatus sp. nov. and Alicyclobacillus mengziensis sp. nov., two acidophilic bacteria isolated from acid mine drainage.</title>
        <authorList>
            <person name="Huang Y."/>
        </authorList>
    </citation>
    <scope>NUCLEOTIDE SEQUENCE [LARGE SCALE GENOMIC DNA]</scope>
    <source>
        <strain evidence="3 4">S30H14</strain>
    </source>
</reference>
<dbReference type="Proteomes" id="UP000663505">
    <property type="component" value="Chromosome"/>
</dbReference>
<evidence type="ECO:0000256" key="1">
    <source>
        <dbReference type="SAM" id="MobiDB-lite"/>
    </source>
</evidence>
<evidence type="ECO:0000313" key="4">
    <source>
        <dbReference type="Proteomes" id="UP000663505"/>
    </source>
</evidence>
<dbReference type="RefSeq" id="WP_206656635.1">
    <property type="nucleotide sequence ID" value="NZ_CP071182.1"/>
</dbReference>
<sequence>MGAVLNEQLLEQASLVTLLKWVQSGNLQADALLRFSANRFASLEPEIKAFLYHNPDFHEAADVNPSANATSKTNANQHANATTKDDVPQYLDTTHQPRGSERPLDLVPIGVKDMIDVALMPTTGGSAVYQYTPSEDAAVVAKLRAAGAFIAGKTNTQELAFGVVTEPTRNPWGLGHIPGGSSGGSAAAVASGMTFAALGTDTGGSVRIPAACCNIVGFKPTVGRISKRGVMPLSTTFDHVGVLTRTVADARLLYDLLQGYDAQDLTTAGVVRFRERPPGERRLAIPWSYFKGTIRRETMSLFQTAVDKLKLDGWTISEFEMDPFSLWKSLQLQIRLPEAYAFHQPVLEGPRRSLLKGDLAARLDPGKQFSALDYVTAQQTRLQKIQEYTSKLAEFDAVLMPTLLCPVPEVGVLEVELADGTLPVWEALTYLTMPWNVLGFPAISLPCGLDATAMPAGIQLVGLSGEDDYILDVAEGVERVVGGWRGLPSLPRR</sequence>
<dbReference type="PANTHER" id="PTHR11895:SF176">
    <property type="entry name" value="AMIDASE AMID-RELATED"/>
    <property type="match status" value="1"/>
</dbReference>
<evidence type="ECO:0000313" key="3">
    <source>
        <dbReference type="EMBL" id="QSO47275.1"/>
    </source>
</evidence>
<dbReference type="PANTHER" id="PTHR11895">
    <property type="entry name" value="TRANSAMIDASE"/>
    <property type="match status" value="1"/>
</dbReference>
<feature type="domain" description="Amidase" evidence="2">
    <location>
        <begin position="69"/>
        <end position="470"/>
    </location>
</feature>
<dbReference type="PROSITE" id="PS00571">
    <property type="entry name" value="AMIDASES"/>
    <property type="match status" value="1"/>
</dbReference>
<dbReference type="Pfam" id="PF01425">
    <property type="entry name" value="Amidase"/>
    <property type="match status" value="1"/>
</dbReference>
<dbReference type="EMBL" id="CP071182">
    <property type="protein sequence ID" value="QSO47275.1"/>
    <property type="molecule type" value="Genomic_DNA"/>
</dbReference>
<dbReference type="GO" id="GO:0003824">
    <property type="term" value="F:catalytic activity"/>
    <property type="evidence" value="ECO:0007669"/>
    <property type="project" value="InterPro"/>
</dbReference>
<dbReference type="KEGG" id="afx:JZ786_23270"/>
<protein>
    <submittedName>
        <fullName evidence="3">Amidase</fullName>
    </submittedName>
</protein>
<keyword evidence="4" id="KW-1185">Reference proteome</keyword>
<feature type="region of interest" description="Disordered" evidence="1">
    <location>
        <begin position="64"/>
        <end position="104"/>
    </location>
</feature>